<name>A0A928VSN3_9CYAN</name>
<reference evidence="2" key="1">
    <citation type="submission" date="2020-10" db="EMBL/GenBank/DDBJ databases">
        <authorList>
            <person name="Castelo-Branco R."/>
            <person name="Eusebio N."/>
            <person name="Adriana R."/>
            <person name="Vieira A."/>
            <person name="Brugerolle De Fraissinette N."/>
            <person name="Rezende De Castro R."/>
            <person name="Schneider M.P."/>
            <person name="Vasconcelos V."/>
            <person name="Leao P.N."/>
        </authorList>
    </citation>
    <scope>NUCLEOTIDE SEQUENCE</scope>
    <source>
        <strain evidence="2">LEGE 11480</strain>
    </source>
</reference>
<keyword evidence="1" id="KW-0175">Coiled coil</keyword>
<comment type="caution">
    <text evidence="2">The sequence shown here is derived from an EMBL/GenBank/DDBJ whole genome shotgun (WGS) entry which is preliminary data.</text>
</comment>
<evidence type="ECO:0000313" key="3">
    <source>
        <dbReference type="Proteomes" id="UP000625316"/>
    </source>
</evidence>
<protein>
    <submittedName>
        <fullName evidence="2">Uncharacterized protein</fullName>
    </submittedName>
</protein>
<feature type="coiled-coil region" evidence="1">
    <location>
        <begin position="108"/>
        <end position="149"/>
    </location>
</feature>
<accession>A0A928VSN3</accession>
<dbReference type="Proteomes" id="UP000625316">
    <property type="component" value="Unassembled WGS sequence"/>
</dbReference>
<evidence type="ECO:0000256" key="1">
    <source>
        <dbReference type="SAM" id="Coils"/>
    </source>
</evidence>
<dbReference type="RefSeq" id="WP_264326638.1">
    <property type="nucleotide sequence ID" value="NZ_JADEXQ010000076.1"/>
</dbReference>
<proteinExistence type="predicted"/>
<dbReference type="AlphaFoldDB" id="A0A928VSN3"/>
<sequence>MTYATQEDLNTLANLVGTAARAAESANRAAERVCDRVDDLASELRANTAATQQRIDQSDERLSAFVAESQRLFTKIGEPAAQNQARLDRLDGVFSALVKSNDLQQQRIEIQQQQLGTQQQQLDNQQQRLAEAEETLKSVNAAVERLDAIIDRLVG</sequence>
<dbReference type="EMBL" id="JADEXQ010000076">
    <property type="protein sequence ID" value="MBE9031810.1"/>
    <property type="molecule type" value="Genomic_DNA"/>
</dbReference>
<organism evidence="2 3">
    <name type="scientific">Romeriopsis navalis LEGE 11480</name>
    <dbReference type="NCBI Taxonomy" id="2777977"/>
    <lineage>
        <taxon>Bacteria</taxon>
        <taxon>Bacillati</taxon>
        <taxon>Cyanobacteriota</taxon>
        <taxon>Cyanophyceae</taxon>
        <taxon>Leptolyngbyales</taxon>
        <taxon>Leptolyngbyaceae</taxon>
        <taxon>Romeriopsis</taxon>
        <taxon>Romeriopsis navalis</taxon>
    </lineage>
</organism>
<keyword evidence="3" id="KW-1185">Reference proteome</keyword>
<gene>
    <name evidence="2" type="ORF">IQ266_18915</name>
</gene>
<evidence type="ECO:0000313" key="2">
    <source>
        <dbReference type="EMBL" id="MBE9031810.1"/>
    </source>
</evidence>